<reference evidence="6 7" key="1">
    <citation type="journal article" date="2013" name="Genome Biol. Evol.">
        <title>Comparison of metabolic capacities and inference of gene content evolution in mosquito-associated Spiroplasma diminutum and S. taiwanense.</title>
        <authorList>
            <person name="Lo W.S."/>
            <person name="Ku C."/>
            <person name="Chen L.L."/>
            <person name="Chang T.H."/>
            <person name="Kuo C.H."/>
        </authorList>
    </citation>
    <scope>NUCLEOTIDE SEQUENCE [LARGE SCALE GENOMIC DNA]</scope>
    <source>
        <strain evidence="6">CT-1</strain>
    </source>
</reference>
<dbReference type="InterPro" id="IPR001537">
    <property type="entry name" value="SpoU_MeTrfase"/>
</dbReference>
<keyword evidence="3 6" id="KW-0808">Transferase</keyword>
<evidence type="ECO:0000256" key="1">
    <source>
        <dbReference type="ARBA" id="ARBA00007228"/>
    </source>
</evidence>
<dbReference type="Pfam" id="PF00588">
    <property type="entry name" value="SpoU_methylase"/>
    <property type="match status" value="1"/>
</dbReference>
<dbReference type="KEGG" id="stai:STAIW_v1c08980"/>
<dbReference type="PATRIC" id="fig|1276220.3.peg.916"/>
<keyword evidence="2 6" id="KW-0489">Methyltransferase</keyword>
<comment type="similarity">
    <text evidence="1">Belongs to the class IV-like SAM-binding methyltransferase superfamily. RNA methyltransferase TrmH family.</text>
</comment>
<dbReference type="GO" id="GO:0006396">
    <property type="term" value="P:RNA processing"/>
    <property type="evidence" value="ECO:0007669"/>
    <property type="project" value="InterPro"/>
</dbReference>
<dbReference type="OrthoDB" id="9794400at2"/>
<evidence type="ECO:0000256" key="3">
    <source>
        <dbReference type="ARBA" id="ARBA00022679"/>
    </source>
</evidence>
<dbReference type="PANTHER" id="PTHR43191">
    <property type="entry name" value="RRNA METHYLTRANSFERASE 3"/>
    <property type="match status" value="1"/>
</dbReference>
<keyword evidence="7" id="KW-1185">Reference proteome</keyword>
<evidence type="ECO:0000259" key="4">
    <source>
        <dbReference type="Pfam" id="PF00588"/>
    </source>
</evidence>
<accession>S5LUK7</accession>
<dbReference type="eggNOG" id="COG0566">
    <property type="taxonomic scope" value="Bacteria"/>
</dbReference>
<dbReference type="GO" id="GO:0032259">
    <property type="term" value="P:methylation"/>
    <property type="evidence" value="ECO:0007669"/>
    <property type="project" value="UniProtKB-KW"/>
</dbReference>
<dbReference type="CDD" id="cd18095">
    <property type="entry name" value="SpoU-like_rRNA-MTase"/>
    <property type="match status" value="1"/>
</dbReference>
<evidence type="ECO:0000259" key="5">
    <source>
        <dbReference type="Pfam" id="PF22435"/>
    </source>
</evidence>
<name>S5LUK7_9MOLU</name>
<dbReference type="GO" id="GO:0008173">
    <property type="term" value="F:RNA methyltransferase activity"/>
    <property type="evidence" value="ECO:0007669"/>
    <property type="project" value="InterPro"/>
</dbReference>
<dbReference type="AlphaFoldDB" id="S5LUK7"/>
<dbReference type="InterPro" id="IPR029026">
    <property type="entry name" value="tRNA_m1G_MTases_N"/>
</dbReference>
<organism evidence="6 7">
    <name type="scientific">Spiroplasma taiwanense CT-1</name>
    <dbReference type="NCBI Taxonomy" id="1276220"/>
    <lineage>
        <taxon>Bacteria</taxon>
        <taxon>Bacillati</taxon>
        <taxon>Mycoplasmatota</taxon>
        <taxon>Mollicutes</taxon>
        <taxon>Entomoplasmatales</taxon>
        <taxon>Spiroplasmataceae</taxon>
        <taxon>Spiroplasma</taxon>
    </lineage>
</organism>
<dbReference type="InterPro" id="IPR029028">
    <property type="entry name" value="Alpha/beta_knot_MTases"/>
</dbReference>
<dbReference type="Pfam" id="PF22435">
    <property type="entry name" value="MRM3-like_sub_bind"/>
    <property type="match status" value="1"/>
</dbReference>
<dbReference type="SUPFAM" id="SSF75217">
    <property type="entry name" value="alpha/beta knot"/>
    <property type="match status" value="1"/>
</dbReference>
<feature type="domain" description="MRM3-like substrate binding" evidence="5">
    <location>
        <begin position="9"/>
        <end position="88"/>
    </location>
</feature>
<dbReference type="SUPFAM" id="SSF55315">
    <property type="entry name" value="L30e-like"/>
    <property type="match status" value="1"/>
</dbReference>
<evidence type="ECO:0000313" key="7">
    <source>
        <dbReference type="Proteomes" id="UP000014984"/>
    </source>
</evidence>
<evidence type="ECO:0000256" key="2">
    <source>
        <dbReference type="ARBA" id="ARBA00022603"/>
    </source>
</evidence>
<dbReference type="EMBL" id="CP005074">
    <property type="protein sequence ID" value="AGR41484.1"/>
    <property type="molecule type" value="Genomic_DNA"/>
</dbReference>
<protein>
    <submittedName>
        <fullName evidence="6">RNA methyltransferase, TrmH family</fullName>
    </submittedName>
</protein>
<proteinExistence type="inferred from homology"/>
<dbReference type="RefSeq" id="WP_020834623.1">
    <property type="nucleotide sequence ID" value="NC_021846.1"/>
</dbReference>
<feature type="domain" description="tRNA/rRNA methyltransferase SpoU type" evidence="4">
    <location>
        <begin position="102"/>
        <end position="240"/>
    </location>
</feature>
<dbReference type="InterPro" id="IPR029064">
    <property type="entry name" value="Ribosomal_eL30-like_sf"/>
</dbReference>
<dbReference type="Gene3D" id="3.30.1330.30">
    <property type="match status" value="1"/>
</dbReference>
<dbReference type="Gene3D" id="3.40.1280.10">
    <property type="match status" value="1"/>
</dbReference>
<dbReference type="PANTHER" id="PTHR43191:SF2">
    <property type="entry name" value="RRNA METHYLTRANSFERASE 3, MITOCHONDRIAL"/>
    <property type="match status" value="1"/>
</dbReference>
<dbReference type="Proteomes" id="UP000014984">
    <property type="component" value="Chromosome"/>
</dbReference>
<dbReference type="GO" id="GO:0003723">
    <property type="term" value="F:RNA binding"/>
    <property type="evidence" value="ECO:0007669"/>
    <property type="project" value="InterPro"/>
</dbReference>
<dbReference type="InterPro" id="IPR053888">
    <property type="entry name" value="MRM3-like_sub_bind"/>
</dbReference>
<sequence>MQKITSVANKLIQELILLKEISYQKETKKYLIEGLKMVDLAISKGVVESIFIEKQYIDKYKDFTNSFEITDNISKKISSLKSSQGIFAICKIQDFKEIDSNYLILDGIQDPGNLGTLLRSALAFEFKNIICSNDCVNFYNSKVLRATQSNHFELNLINTDLKKFLEELIQKEVVIIGTILQNESNFNYEKIKKKKIALILGNEGNGISKEVRDLIQLNAKIKINPEVESLNVGVAGSILMNEIYSKNKGV</sequence>
<dbReference type="InterPro" id="IPR051259">
    <property type="entry name" value="rRNA_Methyltransferase"/>
</dbReference>
<gene>
    <name evidence="6" type="primary">spoU</name>
    <name evidence="6" type="ORF">STAIW_v1c08980</name>
</gene>
<evidence type="ECO:0000313" key="6">
    <source>
        <dbReference type="EMBL" id="AGR41484.1"/>
    </source>
</evidence>
<dbReference type="STRING" id="1276220.STAIW_v1c08980"/>
<dbReference type="HOGENOM" id="CLU_021322_3_2_14"/>